<evidence type="ECO:0000256" key="7">
    <source>
        <dbReference type="RuleBase" id="RU000320"/>
    </source>
</evidence>
<organism evidence="10 11">
    <name type="scientific">Lucifera butyrica</name>
    <dbReference type="NCBI Taxonomy" id="1351585"/>
    <lineage>
        <taxon>Bacteria</taxon>
        <taxon>Bacillati</taxon>
        <taxon>Bacillota</taxon>
        <taxon>Negativicutes</taxon>
        <taxon>Veillonellales</taxon>
        <taxon>Veillonellaceae</taxon>
        <taxon>Lucifera</taxon>
    </lineage>
</organism>
<feature type="transmembrane region" description="Helical" evidence="8">
    <location>
        <begin position="449"/>
        <end position="471"/>
    </location>
</feature>
<evidence type="ECO:0000256" key="3">
    <source>
        <dbReference type="ARBA" id="ARBA00022692"/>
    </source>
</evidence>
<protein>
    <submittedName>
        <fullName evidence="10">Nadh:ubiquinone oxidoreductase</fullName>
    </submittedName>
</protein>
<feature type="transmembrane region" description="Helical" evidence="8">
    <location>
        <begin position="362"/>
        <end position="386"/>
    </location>
</feature>
<evidence type="ECO:0000256" key="5">
    <source>
        <dbReference type="ARBA" id="ARBA00023002"/>
    </source>
</evidence>
<feature type="transmembrane region" description="Helical" evidence="8">
    <location>
        <begin position="65"/>
        <end position="86"/>
    </location>
</feature>
<dbReference type="OrthoDB" id="9811718at2"/>
<dbReference type="GO" id="GO:0008137">
    <property type="term" value="F:NADH dehydrogenase (ubiquinone) activity"/>
    <property type="evidence" value="ECO:0007669"/>
    <property type="project" value="InterPro"/>
</dbReference>
<comment type="subcellular location">
    <subcellularLocation>
        <location evidence="1">Cell membrane</location>
        <topology evidence="1">Multi-pass membrane protein</topology>
    </subcellularLocation>
    <subcellularLocation>
        <location evidence="7">Membrane</location>
        <topology evidence="7">Multi-pass membrane protein</topology>
    </subcellularLocation>
</comment>
<gene>
    <name evidence="10" type="ORF">LUCI_2008</name>
</gene>
<feature type="transmembrane region" description="Helical" evidence="8">
    <location>
        <begin position="159"/>
        <end position="180"/>
    </location>
</feature>
<dbReference type="Pfam" id="PF00361">
    <property type="entry name" value="Proton_antipo_M"/>
    <property type="match status" value="1"/>
</dbReference>
<keyword evidence="4 8" id="KW-1133">Transmembrane helix</keyword>
<accession>A0A498R923</accession>
<dbReference type="PANTHER" id="PTHR42682">
    <property type="entry name" value="HYDROGENASE-4 COMPONENT F"/>
    <property type="match status" value="1"/>
</dbReference>
<feature type="transmembrane region" description="Helical" evidence="8">
    <location>
        <begin position="106"/>
        <end position="123"/>
    </location>
</feature>
<dbReference type="EMBL" id="UPPP01000067">
    <property type="protein sequence ID" value="VBB06772.1"/>
    <property type="molecule type" value="Genomic_DNA"/>
</dbReference>
<keyword evidence="3 7" id="KW-0812">Transmembrane</keyword>
<evidence type="ECO:0000313" key="11">
    <source>
        <dbReference type="Proteomes" id="UP000277811"/>
    </source>
</evidence>
<keyword evidence="6 8" id="KW-0472">Membrane</keyword>
<feature type="transmembrane region" description="Helical" evidence="8">
    <location>
        <begin position="417"/>
        <end position="437"/>
    </location>
</feature>
<keyword evidence="11" id="KW-1185">Reference proteome</keyword>
<keyword evidence="5" id="KW-0560">Oxidoreductase</keyword>
<proteinExistence type="predicted"/>
<feature type="transmembrane region" description="Helical" evidence="8">
    <location>
        <begin position="241"/>
        <end position="262"/>
    </location>
</feature>
<evidence type="ECO:0000256" key="1">
    <source>
        <dbReference type="ARBA" id="ARBA00004651"/>
    </source>
</evidence>
<keyword evidence="10" id="KW-0830">Ubiquinone</keyword>
<evidence type="ECO:0000313" key="10">
    <source>
        <dbReference type="EMBL" id="VBB06772.1"/>
    </source>
</evidence>
<dbReference type="PANTHER" id="PTHR42682:SF5">
    <property type="entry name" value="HYDROGENASE-4 COMPONENT F"/>
    <property type="match status" value="1"/>
</dbReference>
<feature type="transmembrane region" description="Helical" evidence="8">
    <location>
        <begin position="316"/>
        <end position="341"/>
    </location>
</feature>
<dbReference type="InterPro" id="IPR052175">
    <property type="entry name" value="ComplexI-like_HydComp"/>
</dbReference>
<feature type="domain" description="NADH:quinone oxidoreductase/Mrp antiporter transmembrane" evidence="9">
    <location>
        <begin position="125"/>
        <end position="410"/>
    </location>
</feature>
<dbReference type="Proteomes" id="UP000277811">
    <property type="component" value="Unassembled WGS sequence"/>
</dbReference>
<dbReference type="RefSeq" id="WP_122627719.1">
    <property type="nucleotide sequence ID" value="NZ_UPPP01000067.1"/>
</dbReference>
<evidence type="ECO:0000256" key="4">
    <source>
        <dbReference type="ARBA" id="ARBA00022989"/>
    </source>
</evidence>
<feature type="transmembrane region" description="Helical" evidence="8">
    <location>
        <begin position="392"/>
        <end position="410"/>
    </location>
</feature>
<feature type="transmembrane region" description="Helical" evidence="8">
    <location>
        <begin position="274"/>
        <end position="296"/>
    </location>
</feature>
<dbReference type="GO" id="GO:0016491">
    <property type="term" value="F:oxidoreductase activity"/>
    <property type="evidence" value="ECO:0007669"/>
    <property type="project" value="UniProtKB-KW"/>
</dbReference>
<evidence type="ECO:0000256" key="2">
    <source>
        <dbReference type="ARBA" id="ARBA00022475"/>
    </source>
</evidence>
<keyword evidence="2" id="KW-1003">Cell membrane</keyword>
<dbReference type="InterPro" id="IPR001750">
    <property type="entry name" value="ND/Mrp_TM"/>
</dbReference>
<dbReference type="PRINTS" id="PR01437">
    <property type="entry name" value="NUOXDRDTASE4"/>
</dbReference>
<name>A0A498R923_9FIRM</name>
<evidence type="ECO:0000256" key="6">
    <source>
        <dbReference type="ARBA" id="ARBA00023136"/>
    </source>
</evidence>
<feature type="transmembrane region" description="Helical" evidence="8">
    <location>
        <begin position="34"/>
        <end position="53"/>
    </location>
</feature>
<dbReference type="GO" id="GO:0005886">
    <property type="term" value="C:plasma membrane"/>
    <property type="evidence" value="ECO:0007669"/>
    <property type="project" value="UniProtKB-SubCell"/>
</dbReference>
<dbReference type="InterPro" id="IPR003918">
    <property type="entry name" value="NADH_UbQ_OxRdtase"/>
</dbReference>
<dbReference type="AlphaFoldDB" id="A0A498R923"/>
<sequence length="494" mass="52648">MVLVLYGILAVPLLTAAAIVLSRTGSFIKTVHCAGNLATGCLAALLIASVYTDGPIHTGMLYADALSVFLLLIVTVLSNTAAFFSASYMEREIGQAENALKVLKRYYILLNIFSFTMIGVLLVENLGLMWVAVEATTLSSALLVAFYLNRPAIEAAWKYVMICTVGISFALLGTILLYYAQVSAGIPGDGEALGWLTLRQTGRYLDVGMVKLAFVFIVIGYGTKAGLAPMHTWLPDAHSQAPSPVSGLLSGALLSCALYAIMRNMAIIAGTAGLVFVQQLLLALGLLSVAIAIPFILVQHDFKRLLAYSSVENMGIITFALGVGTPLAAYGALFHTLNHALAKSALFYAAGNIIQEYRTKHILRISGLLATMPFVGTVFLLLLLGITGSPPFSVFFSKLIILWAAFGGGYRWEGILLLILLAAVFAGMMYYAAQILFRRHGGEVKAAALPVPAMAALLLSLAFLTVTGFYLPAVLQTLMQQAAAIILGGSYAQI</sequence>
<dbReference type="GO" id="GO:0042773">
    <property type="term" value="P:ATP synthesis coupled electron transport"/>
    <property type="evidence" value="ECO:0007669"/>
    <property type="project" value="InterPro"/>
</dbReference>
<reference evidence="10 11" key="1">
    <citation type="submission" date="2018-06" db="EMBL/GenBank/DDBJ databases">
        <authorList>
            <person name="Strepis N."/>
        </authorList>
    </citation>
    <scope>NUCLEOTIDE SEQUENCE [LARGE SCALE GENOMIC DNA]</scope>
    <source>
        <strain evidence="10">LUCI</strain>
    </source>
</reference>
<evidence type="ECO:0000259" key="9">
    <source>
        <dbReference type="Pfam" id="PF00361"/>
    </source>
</evidence>
<evidence type="ECO:0000256" key="8">
    <source>
        <dbReference type="SAM" id="Phobius"/>
    </source>
</evidence>